<name>A0A1Y3BYP0_HELAN</name>
<keyword evidence="1" id="KW-0175">Coiled coil</keyword>
<sequence length="497" mass="55590">MNNFSSWKRHHEVVISSLCTRQFRYHFLLSLLCSVLSCFSSVFCLDMLLRNSPHKGSKKDSPLKSQGIIKDSPMERCCFTDIQIDKIRHCFPANVVFKPFDPTALSDFVSDTWVAFPATPFLIGYSYPFPTFTQSFFSLAGISYIQAMPMIWRVLYTFERIIEQEGIDLGMSELAELYDLTTFGSHRYLLKRKAGEDHPIFKVTKNDTNWKRRFFFVKRDSIPDGKDLPKEWATHAISVAHLKLTPAAKERVLAFKKLNPEVRSFQIIIQDSQEISSASATMSSAGKSARSVKSASKFGISDLANVTSSKKKAPAASPSVSAPKASIRGKGKKRKASDELQGFPLLRQQFLDYVNEKLAEIETYLGNVEDQESQIADLQQMGVLKDLKIGDLEKELRVMKAEAAQRLIDMDNEKQEITQDAKVSAAIAMYKIQLQMAEEAQDPTFDKGSWDVEGWKARLADLEDEDEAEEIPMLEGGDAGKDQGEASGAGGDGAAKV</sequence>
<keyword evidence="3" id="KW-0472">Membrane</keyword>
<proteinExistence type="predicted"/>
<evidence type="ECO:0000256" key="1">
    <source>
        <dbReference type="SAM" id="Coils"/>
    </source>
</evidence>
<feature type="compositionally biased region" description="Gly residues" evidence="2">
    <location>
        <begin position="487"/>
        <end position="497"/>
    </location>
</feature>
<evidence type="ECO:0000256" key="2">
    <source>
        <dbReference type="SAM" id="MobiDB-lite"/>
    </source>
</evidence>
<feature type="coiled-coil region" evidence="1">
    <location>
        <begin position="361"/>
        <end position="420"/>
    </location>
</feature>
<organism evidence="4">
    <name type="scientific">Helianthus annuus</name>
    <name type="common">Common sunflower</name>
    <dbReference type="NCBI Taxonomy" id="4232"/>
    <lineage>
        <taxon>Eukaryota</taxon>
        <taxon>Viridiplantae</taxon>
        <taxon>Streptophyta</taxon>
        <taxon>Embryophyta</taxon>
        <taxon>Tracheophyta</taxon>
        <taxon>Spermatophyta</taxon>
        <taxon>Magnoliopsida</taxon>
        <taxon>eudicotyledons</taxon>
        <taxon>Gunneridae</taxon>
        <taxon>Pentapetalae</taxon>
        <taxon>asterids</taxon>
        <taxon>campanulids</taxon>
        <taxon>Asterales</taxon>
        <taxon>Asteraceae</taxon>
        <taxon>Asteroideae</taxon>
        <taxon>Heliantheae alliance</taxon>
        <taxon>Heliantheae</taxon>
        <taxon>Helianthus</taxon>
    </lineage>
</organism>
<keyword evidence="3" id="KW-0812">Transmembrane</keyword>
<reference evidence="4" key="1">
    <citation type="submission" date="2017-02" db="EMBL/GenBank/DDBJ databases">
        <title>Sunflower complete genome.</title>
        <authorList>
            <person name="Langlade N."/>
            <person name="Munos S."/>
        </authorList>
    </citation>
    <scope>NUCLEOTIDE SEQUENCE [LARGE SCALE GENOMIC DNA]</scope>
    <source>
        <tissue evidence="4">Leaves</tissue>
    </source>
</reference>
<dbReference type="EMBL" id="KZ113374">
    <property type="protein sequence ID" value="OTF84656.1"/>
    <property type="molecule type" value="Genomic_DNA"/>
</dbReference>
<keyword evidence="3" id="KW-1133">Transmembrane helix</keyword>
<gene>
    <name evidence="4" type="ORF">HannXRQ_Chr00c0050g0571371</name>
</gene>
<evidence type="ECO:0000313" key="4">
    <source>
        <dbReference type="EMBL" id="OTF84656.1"/>
    </source>
</evidence>
<feature type="transmembrane region" description="Helical" evidence="3">
    <location>
        <begin position="27"/>
        <end position="49"/>
    </location>
</feature>
<protein>
    <submittedName>
        <fullName evidence="4">Uncharacterized protein</fullName>
    </submittedName>
</protein>
<dbReference type="InParanoid" id="A0A1Y3BYP0"/>
<feature type="compositionally biased region" description="Acidic residues" evidence="2">
    <location>
        <begin position="462"/>
        <end position="472"/>
    </location>
</feature>
<feature type="region of interest" description="Disordered" evidence="2">
    <location>
        <begin position="309"/>
        <end position="338"/>
    </location>
</feature>
<feature type="compositionally biased region" description="Low complexity" evidence="2">
    <location>
        <begin position="314"/>
        <end position="326"/>
    </location>
</feature>
<evidence type="ECO:0000256" key="3">
    <source>
        <dbReference type="SAM" id="Phobius"/>
    </source>
</evidence>
<accession>A0A1Y3BYP0</accession>
<dbReference type="AlphaFoldDB" id="A0A1Y3BYP0"/>
<feature type="region of interest" description="Disordered" evidence="2">
    <location>
        <begin position="461"/>
        <end position="497"/>
    </location>
</feature>